<sequence>MSFNFMRNEYYDSLCPKITSEDLMGSKNITNNRIAIVLPVLRPTDYASYKPALDTLECYANHFGYQYVLLNMTNNGTNGNCPHSDVFFKRHCFVVEYMKENIGKIDYILFLDADIGVINPCHTIQEYIDDDPNVEIAFYDRYYDHEIAAGSYFARNSEFSRKFLTYWANYNLPKSFHGTDNGAIHQVFMEHHFKNQKLQKQCYHYWETSVNYDTLFAFQACTRHALGNGTYFVDGKAKIVRKGTWGWVRDGWLTKTKFAPNDFMFHGWKKEKLGGEWVWPFNSTVFNMKECRYRSSFSSWIPKKEFLISNTEIRRLLDTYTANVYANYVKILENLGLIGKSTTKSQFSTLKH</sequence>
<name>A0AC34RN59_9BILA</name>
<organism evidence="1 2">
    <name type="scientific">Panagrolaimus sp. JU765</name>
    <dbReference type="NCBI Taxonomy" id="591449"/>
    <lineage>
        <taxon>Eukaryota</taxon>
        <taxon>Metazoa</taxon>
        <taxon>Ecdysozoa</taxon>
        <taxon>Nematoda</taxon>
        <taxon>Chromadorea</taxon>
        <taxon>Rhabditida</taxon>
        <taxon>Tylenchina</taxon>
        <taxon>Panagrolaimomorpha</taxon>
        <taxon>Panagrolaimoidea</taxon>
        <taxon>Panagrolaimidae</taxon>
        <taxon>Panagrolaimus</taxon>
    </lineage>
</organism>
<evidence type="ECO:0000313" key="1">
    <source>
        <dbReference type="Proteomes" id="UP000887576"/>
    </source>
</evidence>
<proteinExistence type="predicted"/>
<dbReference type="Proteomes" id="UP000887576">
    <property type="component" value="Unplaced"/>
</dbReference>
<accession>A0AC34RN59</accession>
<dbReference type="WBParaSite" id="JU765_v2.g8329.t1">
    <property type="protein sequence ID" value="JU765_v2.g8329.t1"/>
    <property type="gene ID" value="JU765_v2.g8329"/>
</dbReference>
<protein>
    <submittedName>
        <fullName evidence="2">Glycosyltransferase</fullName>
    </submittedName>
</protein>
<reference evidence="2" key="1">
    <citation type="submission" date="2022-11" db="UniProtKB">
        <authorList>
            <consortium name="WormBaseParasite"/>
        </authorList>
    </citation>
    <scope>IDENTIFICATION</scope>
</reference>
<evidence type="ECO:0000313" key="2">
    <source>
        <dbReference type="WBParaSite" id="JU765_v2.g8329.t1"/>
    </source>
</evidence>